<organism evidence="11 12">
    <name type="scientific">Natronogracilivirga saccharolytica</name>
    <dbReference type="NCBI Taxonomy" id="2812953"/>
    <lineage>
        <taxon>Bacteria</taxon>
        <taxon>Pseudomonadati</taxon>
        <taxon>Balneolota</taxon>
        <taxon>Balneolia</taxon>
        <taxon>Balneolales</taxon>
        <taxon>Cyclonatronaceae</taxon>
        <taxon>Natronogracilivirga</taxon>
    </lineage>
</organism>
<evidence type="ECO:0000313" key="11">
    <source>
        <dbReference type="EMBL" id="MBP3193432.1"/>
    </source>
</evidence>
<dbReference type="EC" id="2.5.1.61" evidence="8"/>
<comment type="catalytic activity">
    <reaction evidence="7 8">
        <text>4 porphobilinogen + H2O = hydroxymethylbilane + 4 NH4(+)</text>
        <dbReference type="Rhea" id="RHEA:13185"/>
        <dbReference type="ChEBI" id="CHEBI:15377"/>
        <dbReference type="ChEBI" id="CHEBI:28938"/>
        <dbReference type="ChEBI" id="CHEBI:57845"/>
        <dbReference type="ChEBI" id="CHEBI:58126"/>
        <dbReference type="EC" id="2.5.1.61"/>
    </reaction>
</comment>
<keyword evidence="12" id="KW-1185">Reference proteome</keyword>
<dbReference type="RefSeq" id="WP_210512889.1">
    <property type="nucleotide sequence ID" value="NZ_JAFIDN010000010.1"/>
</dbReference>
<comment type="miscellaneous">
    <text evidence="8">The porphobilinogen subunits are added to the dipyrromethane group.</text>
</comment>
<comment type="caution">
    <text evidence="11">The sequence shown here is derived from an EMBL/GenBank/DDBJ whole genome shotgun (WGS) entry which is preliminary data.</text>
</comment>
<dbReference type="HAMAP" id="MF_00260">
    <property type="entry name" value="Porphobil_deam"/>
    <property type="match status" value="1"/>
</dbReference>
<dbReference type="Gene3D" id="3.40.190.10">
    <property type="entry name" value="Periplasmic binding protein-like II"/>
    <property type="match status" value="2"/>
</dbReference>
<gene>
    <name evidence="8 11" type="primary">hemC</name>
    <name evidence="11" type="ORF">NATSA_12205</name>
</gene>
<dbReference type="InterPro" id="IPR022418">
    <property type="entry name" value="Porphobilinogen_deaminase_C"/>
</dbReference>
<evidence type="ECO:0000259" key="9">
    <source>
        <dbReference type="Pfam" id="PF01379"/>
    </source>
</evidence>
<comment type="pathway">
    <text evidence="2">Porphyrin-containing compound metabolism; protoporphyrin-IX biosynthesis; coproporphyrinogen-III from 5-aminolevulinate: step 2/4.</text>
</comment>
<evidence type="ECO:0000313" key="12">
    <source>
        <dbReference type="Proteomes" id="UP000673975"/>
    </source>
</evidence>
<dbReference type="PIRSF" id="PIRSF001438">
    <property type="entry name" value="4pyrrol_synth_OHMeBilane_synth"/>
    <property type="match status" value="1"/>
</dbReference>
<dbReference type="Pfam" id="PF01379">
    <property type="entry name" value="Porphobil_deam"/>
    <property type="match status" value="1"/>
</dbReference>
<protein>
    <recommendedName>
        <fullName evidence="8">Porphobilinogen deaminase</fullName>
        <shortName evidence="8">PBG</shortName>
        <ecNumber evidence="8">2.5.1.61</ecNumber>
    </recommendedName>
    <alternativeName>
        <fullName evidence="8">Hydroxymethylbilane synthase</fullName>
        <shortName evidence="8">HMBS</shortName>
    </alternativeName>
    <alternativeName>
        <fullName evidence="8">Pre-uroporphyrinogen synthase</fullName>
    </alternativeName>
</protein>
<dbReference type="InterPro" id="IPR022419">
    <property type="entry name" value="Porphobilin_deaminase_cofac_BS"/>
</dbReference>
<dbReference type="Pfam" id="PF03900">
    <property type="entry name" value="Porphobil_deamC"/>
    <property type="match status" value="1"/>
</dbReference>
<dbReference type="GO" id="GO:0005737">
    <property type="term" value="C:cytoplasm"/>
    <property type="evidence" value="ECO:0007669"/>
    <property type="project" value="UniProtKB-UniRule"/>
</dbReference>
<evidence type="ECO:0000256" key="6">
    <source>
        <dbReference type="ARBA" id="ARBA00023244"/>
    </source>
</evidence>
<dbReference type="Proteomes" id="UP000673975">
    <property type="component" value="Unassembled WGS sequence"/>
</dbReference>
<dbReference type="PANTHER" id="PTHR11557:SF0">
    <property type="entry name" value="PORPHOBILINOGEN DEAMINASE"/>
    <property type="match status" value="1"/>
</dbReference>
<sequence length="328" mass="35893">MTTEPLRIGTRDSILATWQARYVREILLENGWPAELHYIKTEGDRVLDTPLPLMGGKGVFTKALDDALLSGGIDLAVHSFKDIPTRMPDGLKVGAVSRREDVSDVFVSRESASGGAACRQKSGNNRPSFPDDPEYRGVVASSSNRRIGQWLARYPNFRVRDIRGNIQTRLRKVAESDWDGAIFAAAGLKRLGLQHHIAWKIDWMLPAPAQGAMAVMVRSEDERIKDAVLPVDDPDTSLCTGIERDVLHTLEGGCSAPVGAFAEIRGRKVHLKVNTVYPDGSGLIAFEMSEDREKAGDLGRRAADEALGRGADTLIRDLREGRNSPGAL</sequence>
<comment type="cofactor">
    <cofactor evidence="8">
        <name>dipyrromethane</name>
        <dbReference type="ChEBI" id="CHEBI:60342"/>
    </cofactor>
    <text evidence="8">Binds 1 dipyrromethane group covalently.</text>
</comment>
<dbReference type="InterPro" id="IPR036803">
    <property type="entry name" value="Porphobilinogen_deaminase_C_sf"/>
</dbReference>
<dbReference type="SUPFAM" id="SSF53850">
    <property type="entry name" value="Periplasmic binding protein-like II"/>
    <property type="match status" value="1"/>
</dbReference>
<dbReference type="PROSITE" id="PS00533">
    <property type="entry name" value="PORPHOBILINOGEN_DEAM"/>
    <property type="match status" value="1"/>
</dbReference>
<feature type="modified residue" description="S-(dipyrrolylmethanemethyl)cysteine" evidence="8">
    <location>
        <position position="254"/>
    </location>
</feature>
<dbReference type="NCBIfam" id="TIGR00212">
    <property type="entry name" value="hemC"/>
    <property type="match status" value="1"/>
</dbReference>
<comment type="function">
    <text evidence="1 8">Tetrapolymerization of the monopyrrole PBG into the hydroxymethylbilane pre-uroporphyrinogen in several discrete steps.</text>
</comment>
<accession>A0A8J7RLB6</accession>
<evidence type="ECO:0000256" key="2">
    <source>
        <dbReference type="ARBA" id="ARBA00004735"/>
    </source>
</evidence>
<dbReference type="InterPro" id="IPR000860">
    <property type="entry name" value="HemC"/>
</dbReference>
<dbReference type="GO" id="GO:0004418">
    <property type="term" value="F:hydroxymethylbilane synthase activity"/>
    <property type="evidence" value="ECO:0007669"/>
    <property type="project" value="UniProtKB-UniRule"/>
</dbReference>
<name>A0A8J7RLB6_9BACT</name>
<comment type="subunit">
    <text evidence="4 8">Monomer.</text>
</comment>
<evidence type="ECO:0000256" key="4">
    <source>
        <dbReference type="ARBA" id="ARBA00011245"/>
    </source>
</evidence>
<evidence type="ECO:0000256" key="5">
    <source>
        <dbReference type="ARBA" id="ARBA00022679"/>
    </source>
</evidence>
<dbReference type="SUPFAM" id="SSF54782">
    <property type="entry name" value="Porphobilinogen deaminase (hydroxymethylbilane synthase), C-terminal domain"/>
    <property type="match status" value="1"/>
</dbReference>
<dbReference type="EMBL" id="JAFIDN010000010">
    <property type="protein sequence ID" value="MBP3193432.1"/>
    <property type="molecule type" value="Genomic_DNA"/>
</dbReference>
<reference evidence="11" key="1">
    <citation type="submission" date="2021-02" db="EMBL/GenBank/DDBJ databases">
        <title>Natronogracilivirga saccharolytica gen. nov. sp. nov. a new anaerobic, haloalkiliphilic carbohydrate-fermenting bacterium from soda lake and proposing of Cyclonatronumiaceae fam. nov. in the phylum Balneolaeota.</title>
        <authorList>
            <person name="Zhilina T.N."/>
            <person name="Sorokin D.Y."/>
            <person name="Zavarzina D.G."/>
            <person name="Toshchakov S.V."/>
            <person name="Kublanov I.V."/>
        </authorList>
    </citation>
    <scope>NUCLEOTIDE SEQUENCE</scope>
    <source>
        <strain evidence="11">Z-1702</strain>
    </source>
</reference>
<evidence type="ECO:0000259" key="10">
    <source>
        <dbReference type="Pfam" id="PF03900"/>
    </source>
</evidence>
<evidence type="ECO:0000256" key="3">
    <source>
        <dbReference type="ARBA" id="ARBA00005638"/>
    </source>
</evidence>
<evidence type="ECO:0000256" key="7">
    <source>
        <dbReference type="ARBA" id="ARBA00048169"/>
    </source>
</evidence>
<dbReference type="GO" id="GO:0006782">
    <property type="term" value="P:protoporphyrinogen IX biosynthetic process"/>
    <property type="evidence" value="ECO:0007669"/>
    <property type="project" value="UniProtKB-UniRule"/>
</dbReference>
<feature type="domain" description="Porphobilinogen deaminase C-terminal" evidence="10">
    <location>
        <begin position="239"/>
        <end position="307"/>
    </location>
</feature>
<dbReference type="Gene3D" id="3.30.160.40">
    <property type="entry name" value="Porphobilinogen deaminase, C-terminal domain"/>
    <property type="match status" value="1"/>
</dbReference>
<dbReference type="PANTHER" id="PTHR11557">
    <property type="entry name" value="PORPHOBILINOGEN DEAMINASE"/>
    <property type="match status" value="1"/>
</dbReference>
<comment type="similarity">
    <text evidence="3 8">Belongs to the HMBS family.</text>
</comment>
<dbReference type="InterPro" id="IPR022417">
    <property type="entry name" value="Porphobilin_deaminase_N"/>
</dbReference>
<dbReference type="CDD" id="cd13647">
    <property type="entry name" value="PBP2_PBGD_2"/>
    <property type="match status" value="1"/>
</dbReference>
<evidence type="ECO:0000256" key="1">
    <source>
        <dbReference type="ARBA" id="ARBA00002869"/>
    </source>
</evidence>
<proteinExistence type="inferred from homology"/>
<dbReference type="PRINTS" id="PR00151">
    <property type="entry name" value="PORPHBDMNASE"/>
</dbReference>
<feature type="domain" description="Porphobilinogen deaminase N-terminal" evidence="9">
    <location>
        <begin position="6"/>
        <end position="225"/>
    </location>
</feature>
<evidence type="ECO:0000256" key="8">
    <source>
        <dbReference type="HAMAP-Rule" id="MF_00260"/>
    </source>
</evidence>
<keyword evidence="5 8" id="KW-0808">Transferase</keyword>
<dbReference type="AlphaFoldDB" id="A0A8J7RLB6"/>
<keyword evidence="6 8" id="KW-0627">Porphyrin biosynthesis</keyword>